<gene>
    <name evidence="1" type="ORF">T02_2787</name>
</gene>
<protein>
    <submittedName>
        <fullName evidence="1">Uncharacterized protein</fullName>
    </submittedName>
</protein>
<organism evidence="1 2">
    <name type="scientific">Trichinella nativa</name>
    <dbReference type="NCBI Taxonomy" id="6335"/>
    <lineage>
        <taxon>Eukaryota</taxon>
        <taxon>Metazoa</taxon>
        <taxon>Ecdysozoa</taxon>
        <taxon>Nematoda</taxon>
        <taxon>Enoplea</taxon>
        <taxon>Dorylaimia</taxon>
        <taxon>Trichinellida</taxon>
        <taxon>Trichinellidae</taxon>
        <taxon>Trichinella</taxon>
    </lineage>
</organism>
<comment type="caution">
    <text evidence="1">The sequence shown here is derived from an EMBL/GenBank/DDBJ whole genome shotgun (WGS) entry which is preliminary data.</text>
</comment>
<evidence type="ECO:0000313" key="1">
    <source>
        <dbReference type="EMBL" id="KRZ46964.1"/>
    </source>
</evidence>
<sequence>MFNSLIIPPLQCSWGPRPIYLRLKDYHETKIGNLVKARESECPM</sequence>
<evidence type="ECO:0000313" key="2">
    <source>
        <dbReference type="Proteomes" id="UP000054721"/>
    </source>
</evidence>
<proteinExistence type="predicted"/>
<dbReference type="Proteomes" id="UP000054721">
    <property type="component" value="Unassembled WGS sequence"/>
</dbReference>
<dbReference type="AlphaFoldDB" id="A0A0V1KIA6"/>
<reference evidence="1 2" key="1">
    <citation type="submission" date="2015-05" db="EMBL/GenBank/DDBJ databases">
        <title>Evolution of Trichinella species and genotypes.</title>
        <authorList>
            <person name="Korhonen P.K."/>
            <person name="Edoardo P."/>
            <person name="Giuseppe L.R."/>
            <person name="Gasser R.B."/>
        </authorList>
    </citation>
    <scope>NUCLEOTIDE SEQUENCE [LARGE SCALE GENOMIC DNA]</scope>
    <source>
        <strain evidence="1">ISS10</strain>
    </source>
</reference>
<dbReference type="EMBL" id="JYDW01001687">
    <property type="protein sequence ID" value="KRZ46964.1"/>
    <property type="molecule type" value="Genomic_DNA"/>
</dbReference>
<accession>A0A0V1KIA6</accession>
<keyword evidence="2" id="KW-1185">Reference proteome</keyword>
<name>A0A0V1KIA6_9BILA</name>